<dbReference type="GO" id="GO:0016592">
    <property type="term" value="C:mediator complex"/>
    <property type="evidence" value="ECO:0007669"/>
    <property type="project" value="InterPro"/>
</dbReference>
<organism evidence="6 7">
    <name type="scientific">Prymnesium parvum</name>
    <name type="common">Toxic golden alga</name>
    <dbReference type="NCBI Taxonomy" id="97485"/>
    <lineage>
        <taxon>Eukaryota</taxon>
        <taxon>Haptista</taxon>
        <taxon>Haptophyta</taxon>
        <taxon>Prymnesiophyceae</taxon>
        <taxon>Prymnesiales</taxon>
        <taxon>Prymnesiaceae</taxon>
        <taxon>Prymnesium</taxon>
    </lineage>
</organism>
<dbReference type="GO" id="GO:0003712">
    <property type="term" value="F:transcription coregulator activity"/>
    <property type="evidence" value="ECO:0007669"/>
    <property type="project" value="InterPro"/>
</dbReference>
<dbReference type="Pfam" id="PF06179">
    <property type="entry name" value="Med22"/>
    <property type="match status" value="1"/>
</dbReference>
<keyword evidence="3" id="KW-0804">Transcription</keyword>
<dbReference type="GO" id="GO:0006357">
    <property type="term" value="P:regulation of transcription by RNA polymerase II"/>
    <property type="evidence" value="ECO:0007669"/>
    <property type="project" value="InterPro"/>
</dbReference>
<dbReference type="InterPro" id="IPR009332">
    <property type="entry name" value="Med22"/>
</dbReference>
<sequence>MAEIERESRQQRLKDNLIALQQRYGELLKTAQMGSAVQQEMRDFQSSVLSAGMLESIENLSTLVSDLRRTALLQHNSTADEVMALKEQYVNHERQGDRALQQMQAEMQAALSELEEAYYSSPYR</sequence>
<evidence type="ECO:0000313" key="6">
    <source>
        <dbReference type="EMBL" id="KAL1514875.1"/>
    </source>
</evidence>
<comment type="subcellular location">
    <subcellularLocation>
        <location evidence="1">Nucleus</location>
    </subcellularLocation>
</comment>
<dbReference type="PANTHER" id="PTHR12434:SF6">
    <property type="entry name" value="MEDIATOR OF RNA POLYMERASE II TRANSCRIPTION SUBUNIT 22"/>
    <property type="match status" value="1"/>
</dbReference>
<evidence type="ECO:0000313" key="7">
    <source>
        <dbReference type="Proteomes" id="UP001515480"/>
    </source>
</evidence>
<name>A0AB34J8R7_PRYPA</name>
<feature type="coiled-coil region" evidence="5">
    <location>
        <begin position="75"/>
        <end position="120"/>
    </location>
</feature>
<evidence type="ECO:0000256" key="1">
    <source>
        <dbReference type="ARBA" id="ARBA00004123"/>
    </source>
</evidence>
<keyword evidence="4" id="KW-0539">Nucleus</keyword>
<keyword evidence="7" id="KW-1185">Reference proteome</keyword>
<reference evidence="6 7" key="1">
    <citation type="journal article" date="2024" name="Science">
        <title>Giant polyketide synthase enzymes in the biosynthesis of giant marine polyether toxins.</title>
        <authorList>
            <person name="Fallon T.R."/>
            <person name="Shende V.V."/>
            <person name="Wierzbicki I.H."/>
            <person name="Pendleton A.L."/>
            <person name="Watervoot N.F."/>
            <person name="Auber R.P."/>
            <person name="Gonzalez D.J."/>
            <person name="Wisecaver J.H."/>
            <person name="Moore B.S."/>
        </authorList>
    </citation>
    <scope>NUCLEOTIDE SEQUENCE [LARGE SCALE GENOMIC DNA]</scope>
    <source>
        <strain evidence="6 7">12B1</strain>
    </source>
</reference>
<gene>
    <name evidence="6" type="ORF">AB1Y20_003957</name>
</gene>
<dbReference type="Proteomes" id="UP001515480">
    <property type="component" value="Unassembled WGS sequence"/>
</dbReference>
<dbReference type="PANTHER" id="PTHR12434">
    <property type="entry name" value="MEDIATOR OF RNA POLYMERASE II TRANSCRIPTION SUBUNIT 22"/>
    <property type="match status" value="1"/>
</dbReference>
<evidence type="ECO:0000256" key="2">
    <source>
        <dbReference type="ARBA" id="ARBA00023015"/>
    </source>
</evidence>
<keyword evidence="5" id="KW-0175">Coiled coil</keyword>
<dbReference type="EMBL" id="JBGBPQ010000012">
    <property type="protein sequence ID" value="KAL1514875.1"/>
    <property type="molecule type" value="Genomic_DNA"/>
</dbReference>
<evidence type="ECO:0000256" key="4">
    <source>
        <dbReference type="ARBA" id="ARBA00023242"/>
    </source>
</evidence>
<evidence type="ECO:0000256" key="5">
    <source>
        <dbReference type="SAM" id="Coils"/>
    </source>
</evidence>
<accession>A0AB34J8R7</accession>
<protein>
    <submittedName>
        <fullName evidence="6">Uncharacterized protein</fullName>
    </submittedName>
</protein>
<evidence type="ECO:0000256" key="3">
    <source>
        <dbReference type="ARBA" id="ARBA00023163"/>
    </source>
</evidence>
<keyword evidence="2" id="KW-0805">Transcription regulation</keyword>
<dbReference type="AlphaFoldDB" id="A0AB34J8R7"/>
<proteinExistence type="predicted"/>
<comment type="caution">
    <text evidence="6">The sequence shown here is derived from an EMBL/GenBank/DDBJ whole genome shotgun (WGS) entry which is preliminary data.</text>
</comment>